<dbReference type="AlphaFoldDB" id="A0A0F9PPE3"/>
<accession>A0A0F9PPE3</accession>
<gene>
    <name evidence="2" type="ORF">LCGC14_1112700</name>
</gene>
<protein>
    <recommendedName>
        <fullName evidence="1">Integrase catalytic domain-containing protein</fullName>
    </recommendedName>
</protein>
<name>A0A0F9PPE3_9ZZZZ</name>
<dbReference type="Pfam" id="PF00665">
    <property type="entry name" value="rve"/>
    <property type="match status" value="1"/>
</dbReference>
<comment type="caution">
    <text evidence="2">The sequence shown here is derived from an EMBL/GenBank/DDBJ whole genome shotgun (WGS) entry which is preliminary data.</text>
</comment>
<dbReference type="GO" id="GO:0003676">
    <property type="term" value="F:nucleic acid binding"/>
    <property type="evidence" value="ECO:0007669"/>
    <property type="project" value="InterPro"/>
</dbReference>
<reference evidence="2" key="1">
    <citation type="journal article" date="2015" name="Nature">
        <title>Complex archaea that bridge the gap between prokaryotes and eukaryotes.</title>
        <authorList>
            <person name="Spang A."/>
            <person name="Saw J.H."/>
            <person name="Jorgensen S.L."/>
            <person name="Zaremba-Niedzwiedzka K."/>
            <person name="Martijn J."/>
            <person name="Lind A.E."/>
            <person name="van Eijk R."/>
            <person name="Schleper C."/>
            <person name="Guy L."/>
            <person name="Ettema T.J."/>
        </authorList>
    </citation>
    <scope>NUCLEOTIDE SEQUENCE</scope>
</reference>
<evidence type="ECO:0000313" key="2">
    <source>
        <dbReference type="EMBL" id="KKN02941.1"/>
    </source>
</evidence>
<dbReference type="GO" id="GO:0015074">
    <property type="term" value="P:DNA integration"/>
    <property type="evidence" value="ECO:0007669"/>
    <property type="project" value="InterPro"/>
</dbReference>
<evidence type="ECO:0000259" key="1">
    <source>
        <dbReference type="PROSITE" id="PS50994"/>
    </source>
</evidence>
<dbReference type="InterPro" id="IPR012337">
    <property type="entry name" value="RNaseH-like_sf"/>
</dbReference>
<organism evidence="2">
    <name type="scientific">marine sediment metagenome</name>
    <dbReference type="NCBI Taxonomy" id="412755"/>
    <lineage>
        <taxon>unclassified sequences</taxon>
        <taxon>metagenomes</taxon>
        <taxon>ecological metagenomes</taxon>
    </lineage>
</organism>
<dbReference type="Gene3D" id="3.30.420.10">
    <property type="entry name" value="Ribonuclease H-like superfamily/Ribonuclease H"/>
    <property type="match status" value="1"/>
</dbReference>
<proteinExistence type="predicted"/>
<dbReference type="InterPro" id="IPR036397">
    <property type="entry name" value="RNaseH_sf"/>
</dbReference>
<feature type="domain" description="Integrase catalytic" evidence="1">
    <location>
        <begin position="259"/>
        <end position="364"/>
    </location>
</feature>
<sequence>MIAIITSLWDRPNIEEITIDYYAALRDASDQPLLLLAAYSSETQDSTVKRALACGWGVVECPREPLGLKLNTASRTLGASELIDDITHVVTFGSDDLIHPVAFDLLCEAGQTHDAAGFMGAYFLCTRSWRAGHLEYPHTSYRPCGAGRILQRHVLDQLDWAPRSDASARGLDGSMDKALQKIGVQWHIIRHKSIEAPVLDVKTWRNLTSFNSLLGAGADELSPEDICDAFGEPWAERLRALKPDPQDIRLDDPSPMPRRGSHPGHLVNVDAQTGEGAQTHLFVATDDYTQAHVSETYTVCDEKTAIRFVDEMLKQLSHRVFVIQTDNVPEFQSAFHQHLESLDICHVYHHPGRRRTHVDVAPEI</sequence>
<dbReference type="PROSITE" id="PS50994">
    <property type="entry name" value="INTEGRASE"/>
    <property type="match status" value="1"/>
</dbReference>
<dbReference type="EMBL" id="LAZR01005090">
    <property type="protein sequence ID" value="KKN02941.1"/>
    <property type="molecule type" value="Genomic_DNA"/>
</dbReference>
<dbReference type="SUPFAM" id="SSF53098">
    <property type="entry name" value="Ribonuclease H-like"/>
    <property type="match status" value="1"/>
</dbReference>
<dbReference type="InterPro" id="IPR001584">
    <property type="entry name" value="Integrase_cat-core"/>
</dbReference>